<dbReference type="RefSeq" id="WP_095311602.1">
    <property type="nucleotide sequence ID" value="NZ_PHUT01000005.1"/>
</dbReference>
<feature type="binding site" evidence="9">
    <location>
        <position position="113"/>
    </location>
    <ligand>
        <name>4-amino-2-methyl-5-(diphosphooxymethyl)pyrimidine</name>
        <dbReference type="ChEBI" id="CHEBI:57841"/>
    </ligand>
</feature>
<dbReference type="GO" id="GO:0009228">
    <property type="term" value="P:thiamine biosynthetic process"/>
    <property type="evidence" value="ECO:0007669"/>
    <property type="project" value="UniProtKB-KW"/>
</dbReference>
<comment type="catalytic activity">
    <reaction evidence="7 9 10">
        <text>2-(2-carboxy-4-methylthiazol-5-yl)ethyl phosphate + 4-amino-2-methyl-5-(diphosphooxymethyl)pyrimidine + 2 H(+) = thiamine phosphate + CO2 + diphosphate</text>
        <dbReference type="Rhea" id="RHEA:47848"/>
        <dbReference type="ChEBI" id="CHEBI:15378"/>
        <dbReference type="ChEBI" id="CHEBI:16526"/>
        <dbReference type="ChEBI" id="CHEBI:33019"/>
        <dbReference type="ChEBI" id="CHEBI:37575"/>
        <dbReference type="ChEBI" id="CHEBI:57841"/>
        <dbReference type="ChEBI" id="CHEBI:62890"/>
        <dbReference type="EC" id="2.5.1.3"/>
    </reaction>
</comment>
<keyword evidence="5 9" id="KW-0784">Thiamine biosynthesis</keyword>
<protein>
    <recommendedName>
        <fullName evidence="9">Thiamine-phosphate synthase</fullName>
        <shortName evidence="9">TP synthase</shortName>
        <shortName evidence="9">TPS</shortName>
        <ecNumber evidence="9">2.5.1.3</ecNumber>
    </recommendedName>
    <alternativeName>
        <fullName evidence="9">Thiamine-phosphate pyrophosphorylase</fullName>
        <shortName evidence="9">TMP pyrophosphorylase</shortName>
        <shortName evidence="9">TMP-PPase</shortName>
    </alternativeName>
</protein>
<keyword evidence="4 9" id="KW-0460">Magnesium</keyword>
<proteinExistence type="inferred from homology"/>
<name>A0A417YHQ7_9BACI</name>
<comment type="caution">
    <text evidence="13">The sequence shown here is derived from an EMBL/GenBank/DDBJ whole genome shotgun (WGS) entry which is preliminary data.</text>
</comment>
<dbReference type="NCBIfam" id="TIGR00693">
    <property type="entry name" value="thiE"/>
    <property type="match status" value="1"/>
</dbReference>
<accession>A0A417YHQ7</accession>
<evidence type="ECO:0000256" key="2">
    <source>
        <dbReference type="ARBA" id="ARBA00022679"/>
    </source>
</evidence>
<dbReference type="PANTHER" id="PTHR20857:SF15">
    <property type="entry name" value="THIAMINE-PHOSPHATE SYNTHASE"/>
    <property type="match status" value="1"/>
</dbReference>
<comment type="cofactor">
    <cofactor evidence="9">
        <name>Mg(2+)</name>
        <dbReference type="ChEBI" id="CHEBI:18420"/>
    </cofactor>
    <text evidence="9">Binds 1 Mg(2+) ion per subunit.</text>
</comment>
<evidence type="ECO:0000256" key="8">
    <source>
        <dbReference type="ARBA" id="ARBA00047883"/>
    </source>
</evidence>
<sequence length="207" mass="22260">MSFPMKPSLRKYFIMGSQNCDHNPGDILEAAAKAGITAFQFREKGPSSLNGNAKLELGKELRAICRSYHIPFIVNDDVELVELLDADGIHVGQDDRSAEELRQAFPNKIIGLSVSTTDEVDRSPIDLVDYIGAGPIFSTTTKTDAKAAVGLEWIQTLRAQFPMLPIVGIGGIDTKNAKSVLEAGADGVSFISVITQAEDIAKAVKAI</sequence>
<organism evidence="13 14">
    <name type="scientific">Oceanobacillus profundus</name>
    <dbReference type="NCBI Taxonomy" id="372463"/>
    <lineage>
        <taxon>Bacteria</taxon>
        <taxon>Bacillati</taxon>
        <taxon>Bacillota</taxon>
        <taxon>Bacilli</taxon>
        <taxon>Bacillales</taxon>
        <taxon>Bacillaceae</taxon>
        <taxon>Oceanobacillus</taxon>
    </lineage>
</organism>
<feature type="binding site" evidence="9">
    <location>
        <position position="76"/>
    </location>
    <ligand>
        <name>Mg(2+)</name>
        <dbReference type="ChEBI" id="CHEBI:18420"/>
    </ligand>
</feature>
<dbReference type="InterPro" id="IPR034291">
    <property type="entry name" value="TMP_synthase"/>
</dbReference>
<evidence type="ECO:0000313" key="13">
    <source>
        <dbReference type="EMBL" id="RHW32490.1"/>
    </source>
</evidence>
<dbReference type="GO" id="GO:0009229">
    <property type="term" value="P:thiamine diphosphate biosynthetic process"/>
    <property type="evidence" value="ECO:0007669"/>
    <property type="project" value="UniProtKB-UniRule"/>
</dbReference>
<evidence type="ECO:0000259" key="12">
    <source>
        <dbReference type="Pfam" id="PF02581"/>
    </source>
</evidence>
<evidence type="ECO:0000256" key="6">
    <source>
        <dbReference type="ARBA" id="ARBA00047334"/>
    </source>
</evidence>
<dbReference type="SUPFAM" id="SSF51391">
    <property type="entry name" value="Thiamin phosphate synthase"/>
    <property type="match status" value="1"/>
</dbReference>
<dbReference type="InterPro" id="IPR013785">
    <property type="entry name" value="Aldolase_TIM"/>
</dbReference>
<dbReference type="Gene3D" id="3.20.20.70">
    <property type="entry name" value="Aldolase class I"/>
    <property type="match status" value="1"/>
</dbReference>
<dbReference type="EC" id="2.5.1.3" evidence="9"/>
<dbReference type="Pfam" id="PF02581">
    <property type="entry name" value="TMP-TENI"/>
    <property type="match status" value="1"/>
</dbReference>
<feature type="binding site" evidence="9">
    <location>
        <position position="75"/>
    </location>
    <ligand>
        <name>4-amino-2-methyl-5-(diphosphooxymethyl)pyrimidine</name>
        <dbReference type="ChEBI" id="CHEBI:57841"/>
    </ligand>
</feature>
<dbReference type="InterPro" id="IPR022998">
    <property type="entry name" value="ThiamineP_synth_TenI"/>
</dbReference>
<feature type="binding site" evidence="9">
    <location>
        <begin position="139"/>
        <end position="141"/>
    </location>
    <ligand>
        <name>2-[(2R,5Z)-2-carboxy-4-methylthiazol-5(2H)-ylidene]ethyl phosphate</name>
        <dbReference type="ChEBI" id="CHEBI:62899"/>
    </ligand>
</feature>
<evidence type="ECO:0000256" key="1">
    <source>
        <dbReference type="ARBA" id="ARBA00005165"/>
    </source>
</evidence>
<dbReference type="UniPathway" id="UPA00060">
    <property type="reaction ID" value="UER00141"/>
</dbReference>
<dbReference type="Proteomes" id="UP000285456">
    <property type="component" value="Unassembled WGS sequence"/>
</dbReference>
<evidence type="ECO:0000313" key="14">
    <source>
        <dbReference type="Proteomes" id="UP000285456"/>
    </source>
</evidence>
<comment type="pathway">
    <text evidence="1 9 11">Cofactor biosynthesis; thiamine diphosphate biosynthesis; thiamine phosphate from 4-amino-2-methyl-5-diphosphomethylpyrimidine and 4-methyl-5-(2-phosphoethyl)-thiazole: step 1/1.</text>
</comment>
<evidence type="ECO:0000256" key="5">
    <source>
        <dbReference type="ARBA" id="ARBA00022977"/>
    </source>
</evidence>
<feature type="binding site" evidence="9">
    <location>
        <begin position="191"/>
        <end position="192"/>
    </location>
    <ligand>
        <name>2-[(2R,5Z)-2-carboxy-4-methylthiazol-5(2H)-ylidene]ethyl phosphate</name>
        <dbReference type="ChEBI" id="CHEBI:62899"/>
    </ligand>
</feature>
<reference evidence="13 14" key="1">
    <citation type="journal article" date="2007" name="Int. J. Syst. Evol. Microbiol.">
        <title>Oceanobacillus profundus sp. nov., isolated from a deep-sea sediment core.</title>
        <authorList>
            <person name="Kim Y.G."/>
            <person name="Choi D.H."/>
            <person name="Hyun S."/>
            <person name="Cho B.C."/>
        </authorList>
    </citation>
    <scope>NUCLEOTIDE SEQUENCE [LARGE SCALE GENOMIC DNA]</scope>
    <source>
        <strain evidence="13 14">DSM 18246</strain>
    </source>
</reference>
<feature type="binding site" evidence="9">
    <location>
        <position position="142"/>
    </location>
    <ligand>
        <name>4-amino-2-methyl-5-(diphosphooxymethyl)pyrimidine</name>
        <dbReference type="ChEBI" id="CHEBI:57841"/>
    </ligand>
</feature>
<evidence type="ECO:0000256" key="9">
    <source>
        <dbReference type="HAMAP-Rule" id="MF_00097"/>
    </source>
</evidence>
<feature type="binding site" evidence="9">
    <location>
        <begin position="40"/>
        <end position="44"/>
    </location>
    <ligand>
        <name>4-amino-2-methyl-5-(diphosphooxymethyl)pyrimidine</name>
        <dbReference type="ChEBI" id="CHEBI:57841"/>
    </ligand>
</feature>
<dbReference type="FunFam" id="3.20.20.70:FF:000096">
    <property type="entry name" value="Thiamine-phosphate synthase"/>
    <property type="match status" value="1"/>
</dbReference>
<dbReference type="OrthoDB" id="9812206at2"/>
<dbReference type="CDD" id="cd00564">
    <property type="entry name" value="TMP_TenI"/>
    <property type="match status" value="1"/>
</dbReference>
<feature type="binding site" evidence="9">
    <location>
        <position position="95"/>
    </location>
    <ligand>
        <name>Mg(2+)</name>
        <dbReference type="ChEBI" id="CHEBI:18420"/>
    </ligand>
</feature>
<keyword evidence="2 9" id="KW-0808">Transferase</keyword>
<gene>
    <name evidence="9" type="primary">thiE</name>
    <name evidence="13" type="ORF">D1B32_09160</name>
</gene>
<evidence type="ECO:0000256" key="11">
    <source>
        <dbReference type="RuleBase" id="RU004253"/>
    </source>
</evidence>
<dbReference type="InterPro" id="IPR036206">
    <property type="entry name" value="ThiamineP_synth_sf"/>
</dbReference>
<evidence type="ECO:0000256" key="3">
    <source>
        <dbReference type="ARBA" id="ARBA00022723"/>
    </source>
</evidence>
<dbReference type="GO" id="GO:0005737">
    <property type="term" value="C:cytoplasm"/>
    <property type="evidence" value="ECO:0007669"/>
    <property type="project" value="TreeGrafter"/>
</dbReference>
<comment type="catalytic activity">
    <reaction evidence="8 9 10">
        <text>2-[(2R,5Z)-2-carboxy-4-methylthiazol-5(2H)-ylidene]ethyl phosphate + 4-amino-2-methyl-5-(diphosphooxymethyl)pyrimidine + 2 H(+) = thiamine phosphate + CO2 + diphosphate</text>
        <dbReference type="Rhea" id="RHEA:47844"/>
        <dbReference type="ChEBI" id="CHEBI:15378"/>
        <dbReference type="ChEBI" id="CHEBI:16526"/>
        <dbReference type="ChEBI" id="CHEBI:33019"/>
        <dbReference type="ChEBI" id="CHEBI:37575"/>
        <dbReference type="ChEBI" id="CHEBI:57841"/>
        <dbReference type="ChEBI" id="CHEBI:62899"/>
        <dbReference type="EC" id="2.5.1.3"/>
    </reaction>
</comment>
<evidence type="ECO:0000256" key="7">
    <source>
        <dbReference type="ARBA" id="ARBA00047851"/>
    </source>
</evidence>
<dbReference type="EMBL" id="QWEH01000005">
    <property type="protein sequence ID" value="RHW32490.1"/>
    <property type="molecule type" value="Genomic_DNA"/>
</dbReference>
<feature type="domain" description="Thiamine phosphate synthase/TenI" evidence="12">
    <location>
        <begin position="12"/>
        <end position="194"/>
    </location>
</feature>
<comment type="similarity">
    <text evidence="9 10">Belongs to the thiamine-phosphate synthase family.</text>
</comment>
<comment type="function">
    <text evidence="9">Condenses 4-methyl-5-(beta-hydroxyethyl)thiazole monophosphate (THZ-P) and 2-methyl-4-amino-5-hydroxymethyl pyrimidine pyrophosphate (HMP-PP) to form thiamine monophosphate (TMP).</text>
</comment>
<keyword evidence="3 9" id="KW-0479">Metal-binding</keyword>
<feature type="binding site" evidence="9">
    <location>
        <position position="171"/>
    </location>
    <ligand>
        <name>2-[(2R,5Z)-2-carboxy-4-methylthiazol-5(2H)-ylidene]ethyl phosphate</name>
        <dbReference type="ChEBI" id="CHEBI:62899"/>
    </ligand>
</feature>
<evidence type="ECO:0000256" key="10">
    <source>
        <dbReference type="RuleBase" id="RU003826"/>
    </source>
</evidence>
<keyword evidence="14" id="KW-1185">Reference proteome</keyword>
<evidence type="ECO:0000256" key="4">
    <source>
        <dbReference type="ARBA" id="ARBA00022842"/>
    </source>
</evidence>
<dbReference type="HAMAP" id="MF_00097">
    <property type="entry name" value="TMP_synthase"/>
    <property type="match status" value="1"/>
</dbReference>
<dbReference type="AlphaFoldDB" id="A0A417YHQ7"/>
<dbReference type="GO" id="GO:0004789">
    <property type="term" value="F:thiamine-phosphate diphosphorylase activity"/>
    <property type="evidence" value="ECO:0007669"/>
    <property type="project" value="UniProtKB-UniRule"/>
</dbReference>
<dbReference type="PANTHER" id="PTHR20857">
    <property type="entry name" value="THIAMINE-PHOSPHATE PYROPHOSPHORYLASE"/>
    <property type="match status" value="1"/>
</dbReference>
<dbReference type="GO" id="GO:0000287">
    <property type="term" value="F:magnesium ion binding"/>
    <property type="evidence" value="ECO:0007669"/>
    <property type="project" value="UniProtKB-UniRule"/>
</dbReference>
<comment type="catalytic activity">
    <reaction evidence="6 9 10">
        <text>4-methyl-5-(2-phosphooxyethyl)-thiazole + 4-amino-2-methyl-5-(diphosphooxymethyl)pyrimidine + H(+) = thiamine phosphate + diphosphate</text>
        <dbReference type="Rhea" id="RHEA:22328"/>
        <dbReference type="ChEBI" id="CHEBI:15378"/>
        <dbReference type="ChEBI" id="CHEBI:33019"/>
        <dbReference type="ChEBI" id="CHEBI:37575"/>
        <dbReference type="ChEBI" id="CHEBI:57841"/>
        <dbReference type="ChEBI" id="CHEBI:58296"/>
        <dbReference type="EC" id="2.5.1.3"/>
    </reaction>
</comment>